<evidence type="ECO:0008006" key="4">
    <source>
        <dbReference type="Google" id="ProtNLM"/>
    </source>
</evidence>
<evidence type="ECO:0000313" key="3">
    <source>
        <dbReference type="Proteomes" id="UP001341840"/>
    </source>
</evidence>
<sequence>MTPEVAYVADRDIWREENRRLWTSVCTLIYFGTIERHQVDRVIPQFGGVQNYPHRPLNIDWLHARDGRGGDRWFPTTYQSWHGRWDSRHEQTFTVVEVQDPGPSAGYLRWWFLAARRFLAPNDAFYPRPPDEIPPEAIQRVADTPVGGNQVDDVPDNRRPGRRRMVGTRTTDRDWQWLDEMLGEEAAAPRRVRRMPEDGGRRGGSGGGRRGGRGGGGGTSSQPHGGASSSHQARPSQQSEVPATPQHHFDSSIPVFGSPSADFMIGLNSPGFQQTLQQLMVDDTSYRPAFDGRQAQARMDLNELASAPSHLFTAYAGTPASAKVEAKNMNKQIWEAKQGRLHAYAWKSTHMRATSRQAHA</sequence>
<evidence type="ECO:0000313" key="2">
    <source>
        <dbReference type="EMBL" id="MED6141946.1"/>
    </source>
</evidence>
<dbReference type="EMBL" id="JASCZI010065489">
    <property type="protein sequence ID" value="MED6141946.1"/>
    <property type="molecule type" value="Genomic_DNA"/>
</dbReference>
<evidence type="ECO:0000256" key="1">
    <source>
        <dbReference type="SAM" id="MobiDB-lite"/>
    </source>
</evidence>
<comment type="caution">
    <text evidence="2">The sequence shown here is derived from an EMBL/GenBank/DDBJ whole genome shotgun (WGS) entry which is preliminary data.</text>
</comment>
<dbReference type="Proteomes" id="UP001341840">
    <property type="component" value="Unassembled WGS sequence"/>
</dbReference>
<feature type="region of interest" description="Disordered" evidence="1">
    <location>
        <begin position="188"/>
        <end position="255"/>
    </location>
</feature>
<protein>
    <recommendedName>
        <fullName evidence="4">Aminotransferase-like plant mobile domain-containing protein</fullName>
    </recommendedName>
</protein>
<proteinExistence type="predicted"/>
<feature type="compositionally biased region" description="Gly residues" evidence="1">
    <location>
        <begin position="202"/>
        <end position="219"/>
    </location>
</feature>
<keyword evidence="3" id="KW-1185">Reference proteome</keyword>
<feature type="region of interest" description="Disordered" evidence="1">
    <location>
        <begin position="141"/>
        <end position="168"/>
    </location>
</feature>
<reference evidence="2 3" key="1">
    <citation type="journal article" date="2023" name="Plants (Basel)">
        <title>Bridging the Gap: Combining Genomics and Transcriptomics Approaches to Understand Stylosanthes scabra, an Orphan Legume from the Brazilian Caatinga.</title>
        <authorList>
            <person name="Ferreira-Neto J.R.C."/>
            <person name="da Silva M.D."/>
            <person name="Binneck E."/>
            <person name="de Melo N.F."/>
            <person name="da Silva R.H."/>
            <person name="de Melo A.L.T.M."/>
            <person name="Pandolfi V."/>
            <person name="Bustamante F.O."/>
            <person name="Brasileiro-Vidal A.C."/>
            <person name="Benko-Iseppon A.M."/>
        </authorList>
    </citation>
    <scope>NUCLEOTIDE SEQUENCE [LARGE SCALE GENOMIC DNA]</scope>
    <source>
        <tissue evidence="2">Leaves</tissue>
    </source>
</reference>
<organism evidence="2 3">
    <name type="scientific">Stylosanthes scabra</name>
    <dbReference type="NCBI Taxonomy" id="79078"/>
    <lineage>
        <taxon>Eukaryota</taxon>
        <taxon>Viridiplantae</taxon>
        <taxon>Streptophyta</taxon>
        <taxon>Embryophyta</taxon>
        <taxon>Tracheophyta</taxon>
        <taxon>Spermatophyta</taxon>
        <taxon>Magnoliopsida</taxon>
        <taxon>eudicotyledons</taxon>
        <taxon>Gunneridae</taxon>
        <taxon>Pentapetalae</taxon>
        <taxon>rosids</taxon>
        <taxon>fabids</taxon>
        <taxon>Fabales</taxon>
        <taxon>Fabaceae</taxon>
        <taxon>Papilionoideae</taxon>
        <taxon>50 kb inversion clade</taxon>
        <taxon>dalbergioids sensu lato</taxon>
        <taxon>Dalbergieae</taxon>
        <taxon>Pterocarpus clade</taxon>
        <taxon>Stylosanthes</taxon>
    </lineage>
</organism>
<feature type="compositionally biased region" description="Polar residues" evidence="1">
    <location>
        <begin position="220"/>
        <end position="241"/>
    </location>
</feature>
<gene>
    <name evidence="2" type="ORF">PIB30_108479</name>
</gene>
<name>A0ABU6SZR2_9FABA</name>
<accession>A0ABU6SZR2</accession>